<feature type="region of interest" description="Disordered" evidence="1">
    <location>
        <begin position="1"/>
        <end position="33"/>
    </location>
</feature>
<accession>A0A9X3EXR4</accession>
<gene>
    <name evidence="2" type="ORF">OV079_41795</name>
</gene>
<dbReference type="AlphaFoldDB" id="A0A9X3EXR4"/>
<reference evidence="2" key="1">
    <citation type="submission" date="2022-11" db="EMBL/GenBank/DDBJ databases">
        <title>Minimal conservation of predation-associated metabolite biosynthetic gene clusters underscores biosynthetic potential of Myxococcota including descriptions for ten novel species: Archangium lansinium sp. nov., Myxococcus landrumus sp. nov., Nannocystis bai.</title>
        <authorList>
            <person name="Ahearne A."/>
            <person name="Stevens C."/>
            <person name="Phillips K."/>
        </authorList>
    </citation>
    <scope>NUCLEOTIDE SEQUENCE</scope>
    <source>
        <strain evidence="2">Na p29</strain>
    </source>
</reference>
<proteinExistence type="predicted"/>
<comment type="caution">
    <text evidence="2">The sequence shown here is derived from an EMBL/GenBank/DDBJ whole genome shotgun (WGS) entry which is preliminary data.</text>
</comment>
<dbReference type="EMBL" id="JAPNKE010000002">
    <property type="protein sequence ID" value="MCY1011971.1"/>
    <property type="molecule type" value="Genomic_DNA"/>
</dbReference>
<name>A0A9X3EXR4_9BACT</name>
<evidence type="ECO:0000256" key="1">
    <source>
        <dbReference type="SAM" id="MobiDB-lite"/>
    </source>
</evidence>
<keyword evidence="3" id="KW-1185">Reference proteome</keyword>
<dbReference type="RefSeq" id="WP_267775291.1">
    <property type="nucleotide sequence ID" value="NZ_JAPNKE010000002.1"/>
</dbReference>
<organism evidence="2 3">
    <name type="scientific">Nannocystis pusilla</name>
    <dbReference type="NCBI Taxonomy" id="889268"/>
    <lineage>
        <taxon>Bacteria</taxon>
        <taxon>Pseudomonadati</taxon>
        <taxon>Myxococcota</taxon>
        <taxon>Polyangia</taxon>
        <taxon>Nannocystales</taxon>
        <taxon>Nannocystaceae</taxon>
        <taxon>Nannocystis</taxon>
    </lineage>
</organism>
<sequence>MRAAVLSGGGAKLPRTLLGKEEPKVENPAGGDPLAPRELLQLAFQERPDRPLDTPHPMLVLLNTFVNRSDADNTAPLIRRRPQGGVPAKHVLNYIGHVDSYSPLRAAGNLAIGLGAPIAGKNLFQPPCDDYTDENERIACGWTSGQWLPEVALPVTGNAGGGQLTVVTRMLPAPAGKDGHYVAFEPAEMTRIADFFESALTDKAPTVK</sequence>
<evidence type="ECO:0000313" key="3">
    <source>
        <dbReference type="Proteomes" id="UP001150924"/>
    </source>
</evidence>
<evidence type="ECO:0000313" key="2">
    <source>
        <dbReference type="EMBL" id="MCY1011971.1"/>
    </source>
</evidence>
<protein>
    <submittedName>
        <fullName evidence="2">Uncharacterized protein</fullName>
    </submittedName>
</protein>
<dbReference type="Proteomes" id="UP001150924">
    <property type="component" value="Unassembled WGS sequence"/>
</dbReference>